<proteinExistence type="predicted"/>
<dbReference type="SMART" id="SM00422">
    <property type="entry name" value="HTH_MERR"/>
    <property type="match status" value="1"/>
</dbReference>
<dbReference type="PANTHER" id="PTHR30204">
    <property type="entry name" value="REDOX-CYCLING DRUG-SENSING TRANSCRIPTIONAL ACTIVATOR SOXR"/>
    <property type="match status" value="1"/>
</dbReference>
<keyword evidence="4" id="KW-0804">Transcription</keyword>
<evidence type="ECO:0000256" key="4">
    <source>
        <dbReference type="ARBA" id="ARBA00023163"/>
    </source>
</evidence>
<dbReference type="PANTHER" id="PTHR30204:SF69">
    <property type="entry name" value="MERR-FAMILY TRANSCRIPTIONAL REGULATOR"/>
    <property type="match status" value="1"/>
</dbReference>
<keyword evidence="2" id="KW-0805">Transcription regulation</keyword>
<name>A0ABN1BC98_9BACI</name>
<keyword evidence="7" id="KW-1185">Reference proteome</keyword>
<dbReference type="InterPro" id="IPR000551">
    <property type="entry name" value="MerR-type_HTH_dom"/>
</dbReference>
<dbReference type="Gene3D" id="1.10.1660.10">
    <property type="match status" value="1"/>
</dbReference>
<sequence>MKNYLTIKVFSKFTGIPTSALRYYEQKNLLIPMQRTKKSGYRLYSHDQIATAKFIASLRIADIPITEIQTYLTAEKEEKENMKKNWALAIKEKQAQLTISLNYLESNELETVYLIDRKQENIIWFPAEAPPGQFRETFLKRRHELKTVKQTIHNTYFRYLSGNRKWIKGEIGFAIEPNQELTFSAGHIEKMDASLCIGFPYDDHFSNIESGYRQLFQYALKYDWVPRGEVLEWYRGDQINKMDIIMPVRQMGGESYE</sequence>
<protein>
    <recommendedName>
        <fullName evidence="5">HTH merR-type domain-containing protein</fullName>
    </recommendedName>
</protein>
<gene>
    <name evidence="6" type="ORF">GCM10008986_21640</name>
</gene>
<evidence type="ECO:0000256" key="3">
    <source>
        <dbReference type="ARBA" id="ARBA00023125"/>
    </source>
</evidence>
<dbReference type="CDD" id="cd00592">
    <property type="entry name" value="HTH_MerR-like"/>
    <property type="match status" value="1"/>
</dbReference>
<evidence type="ECO:0000256" key="2">
    <source>
        <dbReference type="ARBA" id="ARBA00023015"/>
    </source>
</evidence>
<organism evidence="6 7">
    <name type="scientific">Salinibacillus aidingensis</name>
    <dbReference type="NCBI Taxonomy" id="237684"/>
    <lineage>
        <taxon>Bacteria</taxon>
        <taxon>Bacillati</taxon>
        <taxon>Bacillota</taxon>
        <taxon>Bacilli</taxon>
        <taxon>Bacillales</taxon>
        <taxon>Bacillaceae</taxon>
        <taxon>Salinibacillus</taxon>
    </lineage>
</organism>
<dbReference type="Pfam" id="PF13411">
    <property type="entry name" value="MerR_1"/>
    <property type="match status" value="1"/>
</dbReference>
<dbReference type="Proteomes" id="UP001500880">
    <property type="component" value="Unassembled WGS sequence"/>
</dbReference>
<accession>A0ABN1BC98</accession>
<evidence type="ECO:0000313" key="7">
    <source>
        <dbReference type="Proteomes" id="UP001500880"/>
    </source>
</evidence>
<dbReference type="RefSeq" id="WP_343840813.1">
    <property type="nucleotide sequence ID" value="NZ_BAAADO010000004.1"/>
</dbReference>
<evidence type="ECO:0000313" key="6">
    <source>
        <dbReference type="EMBL" id="GAA0494680.1"/>
    </source>
</evidence>
<dbReference type="InterPro" id="IPR047057">
    <property type="entry name" value="MerR_fam"/>
</dbReference>
<comment type="caution">
    <text evidence="6">The sequence shown here is derived from an EMBL/GenBank/DDBJ whole genome shotgun (WGS) entry which is preliminary data.</text>
</comment>
<reference evidence="6 7" key="1">
    <citation type="journal article" date="2019" name="Int. J. Syst. Evol. Microbiol.">
        <title>The Global Catalogue of Microorganisms (GCM) 10K type strain sequencing project: providing services to taxonomists for standard genome sequencing and annotation.</title>
        <authorList>
            <consortium name="The Broad Institute Genomics Platform"/>
            <consortium name="The Broad Institute Genome Sequencing Center for Infectious Disease"/>
            <person name="Wu L."/>
            <person name="Ma J."/>
        </authorList>
    </citation>
    <scope>NUCLEOTIDE SEQUENCE [LARGE SCALE GENOMIC DNA]</scope>
    <source>
        <strain evidence="6 7">JCM 12389</strain>
    </source>
</reference>
<keyword evidence="3" id="KW-0238">DNA-binding</keyword>
<dbReference type="PROSITE" id="PS50937">
    <property type="entry name" value="HTH_MERR_2"/>
    <property type="match status" value="1"/>
</dbReference>
<evidence type="ECO:0000256" key="1">
    <source>
        <dbReference type="ARBA" id="ARBA00022491"/>
    </source>
</evidence>
<dbReference type="InterPro" id="IPR009061">
    <property type="entry name" value="DNA-bd_dom_put_sf"/>
</dbReference>
<dbReference type="SUPFAM" id="SSF46955">
    <property type="entry name" value="Putative DNA-binding domain"/>
    <property type="match status" value="1"/>
</dbReference>
<evidence type="ECO:0000259" key="5">
    <source>
        <dbReference type="PROSITE" id="PS50937"/>
    </source>
</evidence>
<dbReference type="EMBL" id="BAAADO010000004">
    <property type="protein sequence ID" value="GAA0494680.1"/>
    <property type="molecule type" value="Genomic_DNA"/>
</dbReference>
<feature type="domain" description="HTH merR-type" evidence="5">
    <location>
        <begin position="4"/>
        <end position="74"/>
    </location>
</feature>
<keyword evidence="1" id="KW-0678">Repressor</keyword>